<accession>A0ABN6M325</accession>
<protein>
    <recommendedName>
        <fullName evidence="9">Magnesium transporter MgtE</fullName>
    </recommendedName>
</protein>
<comment type="subunit">
    <text evidence="9">Homodimer.</text>
</comment>
<dbReference type="InterPro" id="IPR000644">
    <property type="entry name" value="CBS_dom"/>
</dbReference>
<dbReference type="SUPFAM" id="SSF158791">
    <property type="entry name" value="MgtE N-terminal domain-like"/>
    <property type="match status" value="1"/>
</dbReference>
<keyword evidence="9" id="KW-0479">Metal-binding</keyword>
<comment type="function">
    <text evidence="9">Acts as a magnesium transporter.</text>
</comment>
<evidence type="ECO:0000313" key="11">
    <source>
        <dbReference type="EMBL" id="BDD87271.1"/>
    </source>
</evidence>
<dbReference type="SUPFAM" id="SSF54631">
    <property type="entry name" value="CBS-domain pair"/>
    <property type="match status" value="1"/>
</dbReference>
<dbReference type="Pfam" id="PF00571">
    <property type="entry name" value="CBS"/>
    <property type="match status" value="2"/>
</dbReference>
<dbReference type="Gene3D" id="1.25.60.10">
    <property type="entry name" value="MgtE N-terminal domain-like"/>
    <property type="match status" value="1"/>
</dbReference>
<keyword evidence="6 9" id="KW-1133">Transmembrane helix</keyword>
<evidence type="ECO:0000256" key="5">
    <source>
        <dbReference type="ARBA" id="ARBA00022842"/>
    </source>
</evidence>
<dbReference type="PROSITE" id="PS51371">
    <property type="entry name" value="CBS"/>
    <property type="match status" value="1"/>
</dbReference>
<dbReference type="SMART" id="SM00924">
    <property type="entry name" value="MgtE_N"/>
    <property type="match status" value="1"/>
</dbReference>
<evidence type="ECO:0000256" key="2">
    <source>
        <dbReference type="ARBA" id="ARBA00009749"/>
    </source>
</evidence>
<organism evidence="11 12">
    <name type="scientific">Desulfofustis limnaeus</name>
    <dbReference type="NCBI Taxonomy" id="2740163"/>
    <lineage>
        <taxon>Bacteria</taxon>
        <taxon>Pseudomonadati</taxon>
        <taxon>Thermodesulfobacteriota</taxon>
        <taxon>Desulfobulbia</taxon>
        <taxon>Desulfobulbales</taxon>
        <taxon>Desulfocapsaceae</taxon>
        <taxon>Desulfofustis</taxon>
    </lineage>
</organism>
<dbReference type="InterPro" id="IPR006669">
    <property type="entry name" value="MgtE_transporter"/>
</dbReference>
<feature type="transmembrane region" description="Helical" evidence="9">
    <location>
        <begin position="331"/>
        <end position="352"/>
    </location>
</feature>
<evidence type="ECO:0000256" key="1">
    <source>
        <dbReference type="ARBA" id="ARBA00004141"/>
    </source>
</evidence>
<evidence type="ECO:0000256" key="3">
    <source>
        <dbReference type="ARBA" id="ARBA00022448"/>
    </source>
</evidence>
<keyword evidence="9" id="KW-1003">Cell membrane</keyword>
<keyword evidence="4 9" id="KW-0812">Transmembrane</keyword>
<proteinExistence type="inferred from homology"/>
<keyword evidence="5 9" id="KW-0460">Magnesium</keyword>
<dbReference type="CDD" id="cd04606">
    <property type="entry name" value="CBS_pair_Mg_transporter"/>
    <property type="match status" value="1"/>
</dbReference>
<sequence>MAMGQDNRGKRELIGNEGMVLLDMVRRLNRRSATGHLLKLIDKTHPADMAWVFRHLNDDERQKIFNIIAQTKQVGEFLSELDDAIMVTLVQQLPPQYLADIVSDMATDDAVDLLETIPAELADEIRKHMEQQDREEFDDLLQYHPETAGGLMSTEFMSLDEYLTVGEAIAIVQQKSEEMEMVFYLYITHGEGKLAGVISLRELLMNSPSRKLKTIMNPNVISVSTDTTQGEVAHIVSQYNFLAVPVVDSAYNLVGIITVDDIIDVIREEATEEFLQMAGAGKDREILLKSTFESALLRAPWLFASWIGGVMAMVIIGSFEEELAKVLALATFIPVVLGMGGNIATQSSTIIVRGIATGRVNMNAWFKVIFKEMRVGIILGAVYGLFLGVLSFFLHQELRLLGLVIGSAIFCTMALSATIGALIPLALKRFDFDAAIATGPFVTTSIDIVGVLMYFYTAKLMLGL</sequence>
<dbReference type="Gene3D" id="1.10.357.20">
    <property type="entry name" value="SLC41 divalent cation transporters, integral membrane domain"/>
    <property type="match status" value="1"/>
</dbReference>
<evidence type="ECO:0000256" key="6">
    <source>
        <dbReference type="ARBA" id="ARBA00022989"/>
    </source>
</evidence>
<feature type="transmembrane region" description="Helical" evidence="9">
    <location>
        <begin position="434"/>
        <end position="456"/>
    </location>
</feature>
<comment type="similarity">
    <text evidence="2 9">Belongs to the SLC41A transporter family.</text>
</comment>
<keyword evidence="8" id="KW-0129">CBS domain</keyword>
<dbReference type="Proteomes" id="UP000830055">
    <property type="component" value="Chromosome"/>
</dbReference>
<dbReference type="EMBL" id="AP025516">
    <property type="protein sequence ID" value="BDD87271.1"/>
    <property type="molecule type" value="Genomic_DNA"/>
</dbReference>
<evidence type="ECO:0000256" key="8">
    <source>
        <dbReference type="PROSITE-ProRule" id="PRU00703"/>
    </source>
</evidence>
<reference evidence="11 12" key="1">
    <citation type="submission" date="2022-01" db="EMBL/GenBank/DDBJ databases">
        <title>Desulfofustis limnae sp. nov., a novel mesophilic sulfate-reducing bacterium isolated from marsh soil.</title>
        <authorList>
            <person name="Watanabe M."/>
            <person name="Takahashi A."/>
            <person name="Kojima H."/>
            <person name="Fukui M."/>
        </authorList>
    </citation>
    <scope>NUCLEOTIDE SEQUENCE [LARGE SCALE GENOMIC DNA]</scope>
    <source>
        <strain evidence="11 12">PPLL</strain>
    </source>
</reference>
<dbReference type="RefSeq" id="WP_284154307.1">
    <property type="nucleotide sequence ID" value="NZ_AP025516.1"/>
</dbReference>
<name>A0ABN6M325_9BACT</name>
<dbReference type="InterPro" id="IPR006667">
    <property type="entry name" value="SLC41_membr_dom"/>
</dbReference>
<gene>
    <name evidence="11" type="primary">mgtE</name>
    <name evidence="11" type="ORF">DPPLL_16360</name>
</gene>
<dbReference type="Pfam" id="PF03448">
    <property type="entry name" value="MgtE_N"/>
    <property type="match status" value="1"/>
</dbReference>
<keyword evidence="7 9" id="KW-0472">Membrane</keyword>
<comment type="subcellular location">
    <subcellularLocation>
        <location evidence="9">Cell membrane</location>
        <topology evidence="9">Multi-pass membrane protein</topology>
    </subcellularLocation>
    <subcellularLocation>
        <location evidence="1">Membrane</location>
        <topology evidence="1">Multi-pass membrane protein</topology>
    </subcellularLocation>
</comment>
<dbReference type="SMART" id="SM00116">
    <property type="entry name" value="CBS"/>
    <property type="match status" value="2"/>
</dbReference>
<dbReference type="InterPro" id="IPR046342">
    <property type="entry name" value="CBS_dom_sf"/>
</dbReference>
<dbReference type="PANTHER" id="PTHR43773:SF1">
    <property type="entry name" value="MAGNESIUM TRANSPORTER MGTE"/>
    <property type="match status" value="1"/>
</dbReference>
<dbReference type="Gene3D" id="3.10.580.10">
    <property type="entry name" value="CBS-domain"/>
    <property type="match status" value="1"/>
</dbReference>
<dbReference type="InterPro" id="IPR006668">
    <property type="entry name" value="Mg_transptr_MgtE_intracell_dom"/>
</dbReference>
<evidence type="ECO:0000313" key="12">
    <source>
        <dbReference type="Proteomes" id="UP000830055"/>
    </source>
</evidence>
<evidence type="ECO:0000256" key="7">
    <source>
        <dbReference type="ARBA" id="ARBA00023136"/>
    </source>
</evidence>
<dbReference type="PANTHER" id="PTHR43773">
    <property type="entry name" value="MAGNESIUM TRANSPORTER MGTE"/>
    <property type="match status" value="1"/>
</dbReference>
<feature type="transmembrane region" description="Helical" evidence="9">
    <location>
        <begin position="299"/>
        <end position="319"/>
    </location>
</feature>
<dbReference type="InterPro" id="IPR036739">
    <property type="entry name" value="SLC41_membr_dom_sf"/>
</dbReference>
<evidence type="ECO:0000256" key="9">
    <source>
        <dbReference type="RuleBase" id="RU362011"/>
    </source>
</evidence>
<dbReference type="Pfam" id="PF01769">
    <property type="entry name" value="MgtE"/>
    <property type="match status" value="1"/>
</dbReference>
<feature type="transmembrane region" description="Helical" evidence="9">
    <location>
        <begin position="373"/>
        <end position="394"/>
    </location>
</feature>
<dbReference type="NCBIfam" id="TIGR00400">
    <property type="entry name" value="mgtE"/>
    <property type="match status" value="1"/>
</dbReference>
<dbReference type="InterPro" id="IPR038076">
    <property type="entry name" value="MgtE_N_sf"/>
</dbReference>
<keyword evidence="12" id="KW-1185">Reference proteome</keyword>
<feature type="domain" description="CBS" evidence="10">
    <location>
        <begin position="216"/>
        <end position="273"/>
    </location>
</feature>
<evidence type="ECO:0000256" key="4">
    <source>
        <dbReference type="ARBA" id="ARBA00022692"/>
    </source>
</evidence>
<keyword evidence="3 9" id="KW-0813">Transport</keyword>
<feature type="transmembrane region" description="Helical" evidence="9">
    <location>
        <begin position="400"/>
        <end position="427"/>
    </location>
</feature>
<dbReference type="SUPFAM" id="SSF161093">
    <property type="entry name" value="MgtE membrane domain-like"/>
    <property type="match status" value="1"/>
</dbReference>
<evidence type="ECO:0000259" key="10">
    <source>
        <dbReference type="PROSITE" id="PS51371"/>
    </source>
</evidence>